<dbReference type="RefSeq" id="WP_310866234.1">
    <property type="nucleotide sequence ID" value="NZ_JAVLSF010000475.1"/>
</dbReference>
<gene>
    <name evidence="1" type="ORF">RJJ65_36850</name>
</gene>
<reference evidence="1" key="1">
    <citation type="submission" date="2023-04" db="EMBL/GenBank/DDBJ databases">
        <title>Genomic characterization of faba bean (Vicia faba) microsymbionts in Mexican soils.</title>
        <authorList>
            <person name="Rivera Orduna F.N."/>
            <person name="Guevara-Luna J."/>
            <person name="Yan J."/>
            <person name="Arroyo-Herrera I."/>
            <person name="Li Y."/>
            <person name="Vasquez-Murrieta M.S."/>
            <person name="Wang E.T."/>
        </authorList>
    </citation>
    <scope>NUCLEOTIDE SEQUENCE</scope>
    <source>
        <strain evidence="1">CH26</strain>
    </source>
</reference>
<accession>A0AAJ2H5P2</accession>
<evidence type="ECO:0000313" key="2">
    <source>
        <dbReference type="Proteomes" id="UP001268610"/>
    </source>
</evidence>
<protein>
    <submittedName>
        <fullName evidence="1">Uncharacterized protein</fullName>
    </submittedName>
</protein>
<comment type="caution">
    <text evidence="1">The sequence shown here is derived from an EMBL/GenBank/DDBJ whole genome shotgun (WGS) entry which is preliminary data.</text>
</comment>
<sequence length="131" mass="14204">LGLIHSLPINSPFYLSLQQNAMHWPGANADDIAQKGWWLSLADPVNIGNVNPTDAIDISPLFPQISNFVSQYLQANPAKTNDLLGLLKIGDLTANIGTIDLKDAPLTLNLSNLQLTNQDFVPNCYGGLTFC</sequence>
<dbReference type="AlphaFoldDB" id="A0AAJ2H5P2"/>
<proteinExistence type="predicted"/>
<dbReference type="Proteomes" id="UP001268610">
    <property type="component" value="Unassembled WGS sequence"/>
</dbReference>
<dbReference type="EMBL" id="JAVLSF010000475">
    <property type="protein sequence ID" value="MDR9778108.1"/>
    <property type="molecule type" value="Genomic_DNA"/>
</dbReference>
<organism evidence="1 2">
    <name type="scientific">Rhizobium hidalgonense</name>
    <dbReference type="NCBI Taxonomy" id="1538159"/>
    <lineage>
        <taxon>Bacteria</taxon>
        <taxon>Pseudomonadati</taxon>
        <taxon>Pseudomonadota</taxon>
        <taxon>Alphaproteobacteria</taxon>
        <taxon>Hyphomicrobiales</taxon>
        <taxon>Rhizobiaceae</taxon>
        <taxon>Rhizobium/Agrobacterium group</taxon>
        <taxon>Rhizobium</taxon>
    </lineage>
</organism>
<evidence type="ECO:0000313" key="1">
    <source>
        <dbReference type="EMBL" id="MDR9778108.1"/>
    </source>
</evidence>
<name>A0AAJ2H5P2_9HYPH</name>
<feature type="non-terminal residue" evidence="1">
    <location>
        <position position="1"/>
    </location>
</feature>